<feature type="transmembrane region" description="Helical" evidence="2">
    <location>
        <begin position="79"/>
        <end position="101"/>
    </location>
</feature>
<evidence type="ECO:0000256" key="1">
    <source>
        <dbReference type="SAM" id="MobiDB-lite"/>
    </source>
</evidence>
<feature type="transmembrane region" description="Helical" evidence="2">
    <location>
        <begin position="47"/>
        <end position="67"/>
    </location>
</feature>
<keyword evidence="2" id="KW-0472">Membrane</keyword>
<dbReference type="AlphaFoldDB" id="A0A0W1R5U7"/>
<dbReference type="STRING" id="1514971.AUR64_13275"/>
<dbReference type="OrthoDB" id="385705at2157"/>
<dbReference type="Proteomes" id="UP000054387">
    <property type="component" value="Unassembled WGS sequence"/>
</dbReference>
<keyword evidence="4" id="KW-1185">Reference proteome</keyword>
<feature type="transmembrane region" description="Helical" evidence="2">
    <location>
        <begin position="124"/>
        <end position="156"/>
    </location>
</feature>
<dbReference type="EMBL" id="LOPU01000029">
    <property type="protein sequence ID" value="KTG08792.1"/>
    <property type="molecule type" value="Genomic_DNA"/>
</dbReference>
<gene>
    <name evidence="3" type="ORF">AUR64_13275</name>
</gene>
<organism evidence="3 4">
    <name type="scientific">Haloprofundus marisrubri</name>
    <dbReference type="NCBI Taxonomy" id="1514971"/>
    <lineage>
        <taxon>Archaea</taxon>
        <taxon>Methanobacteriati</taxon>
        <taxon>Methanobacteriota</taxon>
        <taxon>Stenosarchaea group</taxon>
        <taxon>Halobacteria</taxon>
        <taxon>Halobacteriales</taxon>
        <taxon>Haloferacaceae</taxon>
        <taxon>Haloprofundus</taxon>
    </lineage>
</organism>
<feature type="region of interest" description="Disordered" evidence="1">
    <location>
        <begin position="1"/>
        <end position="27"/>
    </location>
</feature>
<dbReference type="RefSeq" id="WP_058581944.1">
    <property type="nucleotide sequence ID" value="NZ_LOPU01000029.1"/>
</dbReference>
<feature type="compositionally biased region" description="Low complexity" evidence="1">
    <location>
        <begin position="7"/>
        <end position="17"/>
    </location>
</feature>
<reference evidence="3 4" key="1">
    <citation type="submission" date="2015-12" db="EMBL/GenBank/DDBJ databases">
        <title>Haloprofundus marisrubri gen. nov., sp. nov., an extremely halophilic archaeon isolated from the Discovery deep brine-seawater interface in the Red Sea.</title>
        <authorList>
            <person name="Zhang G."/>
            <person name="Stingl U."/>
            <person name="Rashid M."/>
        </authorList>
    </citation>
    <scope>NUCLEOTIDE SEQUENCE [LARGE SCALE GENOMIC DNA]</scope>
    <source>
        <strain evidence="3 4">SB9</strain>
    </source>
</reference>
<accession>A0A0W1R5U7</accession>
<proteinExistence type="predicted"/>
<evidence type="ECO:0000313" key="4">
    <source>
        <dbReference type="Proteomes" id="UP000054387"/>
    </source>
</evidence>
<evidence type="ECO:0000256" key="2">
    <source>
        <dbReference type="SAM" id="Phobius"/>
    </source>
</evidence>
<keyword evidence="2" id="KW-0812">Transmembrane</keyword>
<sequence length="297" mass="30855">MAPSPTPRRSVSLSVPPSDGPDDGDGRRIEWRAAPDGNLADLARHGFIGLVVAVLSLAAALVVFASLDAPSDGLDRGWLLLVMLFVGGPASLLYLAAAVGVDGSEAVASLFPGVDTLSLPRVTAAALVGGVVLLMVLLHPLLPVAYGVGLVALYVVDKARHTEGSLDAESATLGRPVADSERRHDISSLSGYRSVRLGRYVVCWLQFDDMALNAPRVVVFPASSFPAIRAALDEIRAATEDTDSDPAVRIAAGLLGLLFLGVAAFIVVGIGNPRLSAYAVSILGLFAALLLFAAWQA</sequence>
<protein>
    <submittedName>
        <fullName evidence="3">Uncharacterized protein</fullName>
    </submittedName>
</protein>
<feature type="transmembrane region" description="Helical" evidence="2">
    <location>
        <begin position="276"/>
        <end position="295"/>
    </location>
</feature>
<evidence type="ECO:0000313" key="3">
    <source>
        <dbReference type="EMBL" id="KTG08792.1"/>
    </source>
</evidence>
<keyword evidence="2" id="KW-1133">Transmembrane helix</keyword>
<name>A0A0W1R5U7_9EURY</name>
<comment type="caution">
    <text evidence="3">The sequence shown here is derived from an EMBL/GenBank/DDBJ whole genome shotgun (WGS) entry which is preliminary data.</text>
</comment>
<feature type="transmembrane region" description="Helical" evidence="2">
    <location>
        <begin position="250"/>
        <end position="270"/>
    </location>
</feature>